<keyword evidence="1" id="KW-0614">Plasmid</keyword>
<evidence type="ECO:0000313" key="2">
    <source>
        <dbReference type="Proteomes" id="UP000254259"/>
    </source>
</evidence>
<dbReference type="AlphaFoldDB" id="A0A9Q7XTU3"/>
<reference evidence="1 2" key="1">
    <citation type="submission" date="2018-01" db="EMBL/GenBank/DDBJ databases">
        <authorList>
            <person name="Clerissi C."/>
        </authorList>
    </citation>
    <scope>NUCLEOTIDE SEQUENCE [LARGE SCALE GENOMIC DNA]</scope>
    <source>
        <strain evidence="1">Cupriavidus taiwanensis SWF 66322</strain>
        <plasmid evidence="2">cbm2636_mp</plasmid>
    </source>
</reference>
<sequence>MISATYIVFKHSLASHGRVDARTWVGRRGRTPGFAIAASGTFFPLPALRPRSSRR</sequence>
<organism evidence="1 2">
    <name type="scientific">Cupriavidus taiwanensis</name>
    <dbReference type="NCBI Taxonomy" id="164546"/>
    <lineage>
        <taxon>Bacteria</taxon>
        <taxon>Pseudomonadati</taxon>
        <taxon>Pseudomonadota</taxon>
        <taxon>Betaproteobacteria</taxon>
        <taxon>Burkholderiales</taxon>
        <taxon>Burkholderiaceae</taxon>
        <taxon>Cupriavidus</taxon>
    </lineage>
</organism>
<gene>
    <name evidence="1" type="ORF">CBM2636_MP10408</name>
</gene>
<accession>A0A9Q7XTU3</accession>
<dbReference type="EMBL" id="LT984814">
    <property type="protein sequence ID" value="SPD66772.1"/>
    <property type="molecule type" value="Genomic_DNA"/>
</dbReference>
<geneLocation type="plasmid" evidence="2">
    <name>cbm2636_mp</name>
</geneLocation>
<dbReference type="Proteomes" id="UP000254259">
    <property type="component" value="Plasmid CBM2636_mp"/>
</dbReference>
<protein>
    <submittedName>
        <fullName evidence="1">Uncharacterized protein</fullName>
    </submittedName>
</protein>
<name>A0A9Q7XTU3_9BURK</name>
<proteinExistence type="predicted"/>
<evidence type="ECO:0000313" key="1">
    <source>
        <dbReference type="EMBL" id="SPD66772.1"/>
    </source>
</evidence>